<evidence type="ECO:0000313" key="2">
    <source>
        <dbReference type="EMBL" id="ATE57545.1"/>
    </source>
</evidence>
<dbReference type="InterPro" id="IPR010982">
    <property type="entry name" value="Lambda_DNA-bd_dom_sf"/>
</dbReference>
<dbReference type="InterPro" id="IPR001387">
    <property type="entry name" value="Cro/C1-type_HTH"/>
</dbReference>
<dbReference type="SMART" id="SM00530">
    <property type="entry name" value="HTH_XRE"/>
    <property type="match status" value="1"/>
</dbReference>
<dbReference type="EMBL" id="CP023445">
    <property type="protein sequence ID" value="ATE57545.1"/>
    <property type="molecule type" value="Genomic_DNA"/>
</dbReference>
<dbReference type="AlphaFoldDB" id="A0A290ZEY5"/>
<dbReference type="GO" id="GO:0003677">
    <property type="term" value="F:DNA binding"/>
    <property type="evidence" value="ECO:0007669"/>
    <property type="project" value="InterPro"/>
</dbReference>
<organism evidence="2 3">
    <name type="scientific">Actinosynnema pretiosum</name>
    <dbReference type="NCBI Taxonomy" id="42197"/>
    <lineage>
        <taxon>Bacteria</taxon>
        <taxon>Bacillati</taxon>
        <taxon>Actinomycetota</taxon>
        <taxon>Actinomycetes</taxon>
        <taxon>Pseudonocardiales</taxon>
        <taxon>Pseudonocardiaceae</taxon>
        <taxon>Actinosynnema</taxon>
    </lineage>
</organism>
<keyword evidence="3" id="KW-1185">Reference proteome</keyword>
<evidence type="ECO:0000259" key="1">
    <source>
        <dbReference type="PROSITE" id="PS50943"/>
    </source>
</evidence>
<feature type="domain" description="HTH cro/C1-type" evidence="1">
    <location>
        <begin position="16"/>
        <end position="70"/>
    </location>
</feature>
<dbReference type="Gene3D" id="1.10.260.40">
    <property type="entry name" value="lambda repressor-like DNA-binding domains"/>
    <property type="match status" value="1"/>
</dbReference>
<dbReference type="CDD" id="cd00093">
    <property type="entry name" value="HTH_XRE"/>
    <property type="match status" value="1"/>
</dbReference>
<dbReference type="PROSITE" id="PS50943">
    <property type="entry name" value="HTH_CROC1"/>
    <property type="match status" value="1"/>
</dbReference>
<dbReference type="Pfam" id="PF13560">
    <property type="entry name" value="HTH_31"/>
    <property type="match status" value="1"/>
</dbReference>
<protein>
    <submittedName>
        <fullName evidence="2">Transcriptional regulator</fullName>
    </submittedName>
</protein>
<accession>A0A290ZEY5</accession>
<dbReference type="Pfam" id="PF19054">
    <property type="entry name" value="DUF5753"/>
    <property type="match status" value="1"/>
</dbReference>
<dbReference type="InterPro" id="IPR043917">
    <property type="entry name" value="DUF5753"/>
</dbReference>
<name>A0A290ZEY5_9PSEU</name>
<dbReference type="RefSeq" id="WP_096497210.1">
    <property type="nucleotide sequence ID" value="NZ_CP023445.1"/>
</dbReference>
<reference evidence="2" key="1">
    <citation type="submission" date="2017-09" db="EMBL/GenBank/DDBJ databases">
        <title>Complete Genome Sequence of ansamitocin-producing Bacterium Actinosynnema pretiosum X47.</title>
        <authorList>
            <person name="Cao G."/>
            <person name="Zong G."/>
            <person name="Zhong C."/>
            <person name="Fu J."/>
        </authorList>
    </citation>
    <scope>NUCLEOTIDE SEQUENCE [LARGE SCALE GENOMIC DNA]</scope>
    <source>
        <strain evidence="2">X47</strain>
    </source>
</reference>
<dbReference type="KEGG" id="apre:CNX65_33045"/>
<sequence>MHARQTVERRQLGLSLKRFRVAKGVSQAELGRVIGQSDSRISKVEDGTGTLNADQLTAALDHLDVHGDDRRTVLELGARARKRLRRGANDQQPYTDTLPGSFQRLADMEADASAIHCYEPGVVPGLLQAPGYIRAVMRSGEGVFWKPSAAEIESRYLFRRNRQVTTLETGRSKRLEFVFTEDALDGHQVDPDVMREQLDHLLRVAERHPRTTIQVLRSADLRNPMINAGLTVLDFDGAAPRVGFTPTSYGPSLYFDGEGDTAILMRAFRRVQELARDHVESVELIHKKVMEV</sequence>
<gene>
    <name evidence="2" type="ORF">CNX65_33045</name>
</gene>
<dbReference type="Proteomes" id="UP000218505">
    <property type="component" value="Chromosome"/>
</dbReference>
<evidence type="ECO:0000313" key="3">
    <source>
        <dbReference type="Proteomes" id="UP000218505"/>
    </source>
</evidence>
<dbReference type="SUPFAM" id="SSF47413">
    <property type="entry name" value="lambda repressor-like DNA-binding domains"/>
    <property type="match status" value="1"/>
</dbReference>
<proteinExistence type="predicted"/>